<dbReference type="InterPro" id="IPR000326">
    <property type="entry name" value="PAP2/HPO"/>
</dbReference>
<proteinExistence type="predicted"/>
<dbReference type="Gene3D" id="1.20.144.10">
    <property type="entry name" value="Phosphatidic acid phosphatase type 2/haloperoxidase"/>
    <property type="match status" value="1"/>
</dbReference>
<organism evidence="3 4">
    <name type="scientific">Candidatus Nanohalococcus occultus</name>
    <dbReference type="NCBI Taxonomy" id="2978047"/>
    <lineage>
        <taxon>Archaea</taxon>
        <taxon>Candidatus Nanohalarchaeota</taxon>
        <taxon>Candidatus Nanohalarchaeota incertae sedis</taxon>
        <taxon>Candidatus Nanohalococcus</taxon>
    </lineage>
</organism>
<feature type="transmembrane region" description="Helical" evidence="1">
    <location>
        <begin position="63"/>
        <end position="83"/>
    </location>
</feature>
<keyword evidence="1" id="KW-0472">Membrane</keyword>
<feature type="transmembrane region" description="Helical" evidence="1">
    <location>
        <begin position="153"/>
        <end position="170"/>
    </location>
</feature>
<dbReference type="Pfam" id="PF01569">
    <property type="entry name" value="PAP2"/>
    <property type="match status" value="1"/>
</dbReference>
<dbReference type="EMBL" id="CP104395">
    <property type="protein sequence ID" value="WEL19591.1"/>
    <property type="molecule type" value="Genomic_DNA"/>
</dbReference>
<keyword evidence="1" id="KW-1133">Transmembrane helix</keyword>
<dbReference type="InterPro" id="IPR036938">
    <property type="entry name" value="PAP2/HPO_sf"/>
</dbReference>
<sequence length="193" mass="21445">MGFNYSGVMELGQTGYRFVQSFAGNEFLDQIMVFSAEYLLVLVPLAGLYLWFNEENGFEKASFMGATVCLSIGLTYVFGLLYYHQPPQYQGFETILTKDLENAFPSQHAAGTFAAIWPALYLGKQRVASVLTAGAVLTGIGRVYTGLHFPIDILGGVLVSLTAFAAVHLLEDYLTLSIEWLQTVTERFNLDRR</sequence>
<name>A0ABY8CEF3_9ARCH</name>
<accession>A0ABY8CEF3</accession>
<dbReference type="SMART" id="SM00014">
    <property type="entry name" value="acidPPc"/>
    <property type="match status" value="1"/>
</dbReference>
<keyword evidence="1" id="KW-0812">Transmembrane</keyword>
<evidence type="ECO:0000259" key="2">
    <source>
        <dbReference type="SMART" id="SM00014"/>
    </source>
</evidence>
<keyword evidence="4" id="KW-1185">Reference proteome</keyword>
<protein>
    <submittedName>
        <fullName evidence="3">Membrane-associated phospholipid phosphatase</fullName>
    </submittedName>
</protein>
<feature type="transmembrane region" description="Helical" evidence="1">
    <location>
        <begin position="103"/>
        <end position="120"/>
    </location>
</feature>
<dbReference type="SUPFAM" id="SSF48317">
    <property type="entry name" value="Acid phosphatase/Vanadium-dependent haloperoxidase"/>
    <property type="match status" value="1"/>
</dbReference>
<feature type="transmembrane region" description="Helical" evidence="1">
    <location>
        <begin position="31"/>
        <end position="51"/>
    </location>
</feature>
<evidence type="ECO:0000313" key="4">
    <source>
        <dbReference type="Proteomes" id="UP001218034"/>
    </source>
</evidence>
<gene>
    <name evidence="3" type="primary">pgpB</name>
    <name evidence="3" type="ORF">SVXNc_0574</name>
</gene>
<reference evidence="3 4" key="1">
    <citation type="submission" date="2022-09" db="EMBL/GenBank/DDBJ databases">
        <title>Xylan utilization by haloarchaea-nanohaloarchaea associations.</title>
        <authorList>
            <person name="Yakimov M."/>
        </authorList>
    </citation>
    <scope>NUCLEOTIDE SEQUENCE [LARGE SCALE GENOMIC DNA]</scope>
    <source>
        <strain evidence="3 4">SVXNc</strain>
    </source>
</reference>
<dbReference type="Proteomes" id="UP001218034">
    <property type="component" value="Chromosome"/>
</dbReference>
<feature type="domain" description="Phosphatidic acid phosphatase type 2/haloperoxidase" evidence="2">
    <location>
        <begin position="61"/>
        <end position="168"/>
    </location>
</feature>
<evidence type="ECO:0000313" key="3">
    <source>
        <dbReference type="EMBL" id="WEL19591.1"/>
    </source>
</evidence>
<evidence type="ECO:0000256" key="1">
    <source>
        <dbReference type="SAM" id="Phobius"/>
    </source>
</evidence>